<keyword evidence="2" id="KW-0053">Apoptosis</keyword>
<dbReference type="InterPro" id="IPR016024">
    <property type="entry name" value="ARM-type_fold"/>
</dbReference>
<accession>A0A834IM17</accession>
<protein>
    <recommendedName>
        <fullName evidence="5">Apoptosis inhibitor 5</fullName>
    </recommendedName>
</protein>
<organism evidence="3 4">
    <name type="scientific">Rhynchophorus ferrugineus</name>
    <name type="common">Red palm weevil</name>
    <name type="synonym">Curculio ferrugineus</name>
    <dbReference type="NCBI Taxonomy" id="354439"/>
    <lineage>
        <taxon>Eukaryota</taxon>
        <taxon>Metazoa</taxon>
        <taxon>Ecdysozoa</taxon>
        <taxon>Arthropoda</taxon>
        <taxon>Hexapoda</taxon>
        <taxon>Insecta</taxon>
        <taxon>Pterygota</taxon>
        <taxon>Neoptera</taxon>
        <taxon>Endopterygota</taxon>
        <taxon>Coleoptera</taxon>
        <taxon>Polyphaga</taxon>
        <taxon>Cucujiformia</taxon>
        <taxon>Curculionidae</taxon>
        <taxon>Dryophthorinae</taxon>
        <taxon>Rhynchophorus</taxon>
    </lineage>
</organism>
<dbReference type="GO" id="GO:0005634">
    <property type="term" value="C:nucleus"/>
    <property type="evidence" value="ECO:0007669"/>
    <property type="project" value="TreeGrafter"/>
</dbReference>
<sequence>MTDHLQELYEKYDFLSSAKDNITQHSNVYVECIEGTKGAPKEKKLAAQIIAKFFKNFPELQDTSLNAILDLCEDGDSDIRICAMKTLPILCKDNKEYVTNIASVLSQLLQLEDQDYTTACNALNQVFKENQLSATKGILSNIHQPADEVSREKCITYLYKKLTKVQGKLPSDLEDLLIEEGKKILMGTNSNEFIVIISFLLESKLAKTTAGQQELIDLVAERVELGENFIISEDVNNNNVDKLILCINSILPLFSASLESTKFLLYYCNKILPQWESIGRIPDGEKLQLKLLRQLAELSVHCGNVENITEIVEKIFNKLKECMPLPPDDVDINQVPDLDFSSVECLLYIFHKLARKCPEFLTGDQQLLKDFRSRLQYFSRGVQGCKRALDNSANIKKELTAEEQSKLAIAPAVLDNINSLVKDLFYQPPLYKCNPQLSFKIENKQKAVEKSPAGVKRHIPITFDSSNGTPMENLVVILVGQIHAADGTEAWVAAEHPEVTGEETGTGGINLEWVFLHRFP</sequence>
<dbReference type="PANTHER" id="PTHR12758">
    <property type="entry name" value="APOPTOSIS INHIBITOR 5-RELATED"/>
    <property type="match status" value="1"/>
</dbReference>
<dbReference type="AlphaFoldDB" id="A0A834IM17"/>
<dbReference type="GO" id="GO:0006915">
    <property type="term" value="P:apoptotic process"/>
    <property type="evidence" value="ECO:0007669"/>
    <property type="project" value="UniProtKB-KW"/>
</dbReference>
<gene>
    <name evidence="3" type="ORF">GWI33_000280</name>
</gene>
<proteinExistence type="inferred from homology"/>
<reference evidence="3" key="1">
    <citation type="submission" date="2020-08" db="EMBL/GenBank/DDBJ databases">
        <title>Genome sequencing and assembly of the red palm weevil Rhynchophorus ferrugineus.</title>
        <authorList>
            <person name="Dias G.B."/>
            <person name="Bergman C.M."/>
            <person name="Manee M."/>
        </authorList>
    </citation>
    <scope>NUCLEOTIDE SEQUENCE</scope>
    <source>
        <strain evidence="3">AA-2017</strain>
        <tissue evidence="3">Whole larva</tissue>
    </source>
</reference>
<comment type="similarity">
    <text evidence="1">Belongs to the API5 family.</text>
</comment>
<dbReference type="EMBL" id="JAACXV010000099">
    <property type="protein sequence ID" value="KAF7283539.1"/>
    <property type="molecule type" value="Genomic_DNA"/>
</dbReference>
<dbReference type="Gene3D" id="1.25.10.10">
    <property type="entry name" value="Leucine-rich Repeat Variant"/>
    <property type="match status" value="1"/>
</dbReference>
<dbReference type="Pfam" id="PF05918">
    <property type="entry name" value="API5"/>
    <property type="match status" value="1"/>
</dbReference>
<evidence type="ECO:0008006" key="5">
    <source>
        <dbReference type="Google" id="ProtNLM"/>
    </source>
</evidence>
<name>A0A834IM17_RHYFE</name>
<dbReference type="InterPro" id="IPR008383">
    <property type="entry name" value="API5"/>
</dbReference>
<keyword evidence="4" id="KW-1185">Reference proteome</keyword>
<dbReference type="InterPro" id="IPR011989">
    <property type="entry name" value="ARM-like"/>
</dbReference>
<dbReference type="PANTHER" id="PTHR12758:SF19">
    <property type="entry name" value="APOPTOSIS INHIBITOR 5"/>
    <property type="match status" value="1"/>
</dbReference>
<dbReference type="Proteomes" id="UP000625711">
    <property type="component" value="Unassembled WGS sequence"/>
</dbReference>
<evidence type="ECO:0000313" key="3">
    <source>
        <dbReference type="EMBL" id="KAF7283539.1"/>
    </source>
</evidence>
<comment type="caution">
    <text evidence="3">The sequence shown here is derived from an EMBL/GenBank/DDBJ whole genome shotgun (WGS) entry which is preliminary data.</text>
</comment>
<evidence type="ECO:0000313" key="4">
    <source>
        <dbReference type="Proteomes" id="UP000625711"/>
    </source>
</evidence>
<evidence type="ECO:0000256" key="2">
    <source>
        <dbReference type="ARBA" id="ARBA00022703"/>
    </source>
</evidence>
<dbReference type="OrthoDB" id="19224at2759"/>
<dbReference type="SUPFAM" id="SSF48371">
    <property type="entry name" value="ARM repeat"/>
    <property type="match status" value="1"/>
</dbReference>
<dbReference type="GO" id="GO:0043066">
    <property type="term" value="P:negative regulation of apoptotic process"/>
    <property type="evidence" value="ECO:0007669"/>
    <property type="project" value="TreeGrafter"/>
</dbReference>
<evidence type="ECO:0000256" key="1">
    <source>
        <dbReference type="ARBA" id="ARBA00009515"/>
    </source>
</evidence>
<dbReference type="GO" id="GO:0003723">
    <property type="term" value="F:RNA binding"/>
    <property type="evidence" value="ECO:0007669"/>
    <property type="project" value="TreeGrafter"/>
</dbReference>